<feature type="region of interest" description="Disordered" evidence="1">
    <location>
        <begin position="60"/>
        <end position="84"/>
    </location>
</feature>
<dbReference type="Proteomes" id="UP001185927">
    <property type="component" value="Unassembled WGS sequence"/>
</dbReference>
<sequence length="84" mass="9430">MKPVTTMPNDELADLYCSFRSEFVNQKLLVPFPDPKYFADLDDDAHEIYSEMAKRGMLVSETDPPDKVRIGRGGGHLPDDISNA</sequence>
<accession>A0ABU4C5F8</accession>
<evidence type="ECO:0000256" key="1">
    <source>
        <dbReference type="SAM" id="MobiDB-lite"/>
    </source>
</evidence>
<organism evidence="2 3">
    <name type="scientific">Rhodococcus globerulus</name>
    <dbReference type="NCBI Taxonomy" id="33008"/>
    <lineage>
        <taxon>Bacteria</taxon>
        <taxon>Bacillati</taxon>
        <taxon>Actinomycetota</taxon>
        <taxon>Actinomycetes</taxon>
        <taxon>Mycobacteriales</taxon>
        <taxon>Nocardiaceae</taxon>
        <taxon>Rhodococcus</taxon>
    </lineage>
</organism>
<evidence type="ECO:0000313" key="2">
    <source>
        <dbReference type="EMBL" id="MDV6271750.1"/>
    </source>
</evidence>
<gene>
    <name evidence="2" type="ORF">R3Q16_34760</name>
</gene>
<dbReference type="RefSeq" id="WP_317546417.1">
    <property type="nucleotide sequence ID" value="NZ_JAWLKB010000076.1"/>
</dbReference>
<evidence type="ECO:0000313" key="3">
    <source>
        <dbReference type="Proteomes" id="UP001185927"/>
    </source>
</evidence>
<reference evidence="2 3" key="1">
    <citation type="submission" date="2023-10" db="EMBL/GenBank/DDBJ databases">
        <title>Development of a sustainable strategy for remediation of hydrocarbon-contaminated territories based on the waste exchange concept.</title>
        <authorList>
            <person name="Krivoruchko A."/>
        </authorList>
    </citation>
    <scope>NUCLEOTIDE SEQUENCE [LARGE SCALE GENOMIC DNA]</scope>
    <source>
        <strain evidence="2 3">IEGM 1203</strain>
    </source>
</reference>
<name>A0ABU4C5F8_RHOGO</name>
<comment type="caution">
    <text evidence="2">The sequence shown here is derived from an EMBL/GenBank/DDBJ whole genome shotgun (WGS) entry which is preliminary data.</text>
</comment>
<protein>
    <submittedName>
        <fullName evidence="2">Uncharacterized protein</fullName>
    </submittedName>
</protein>
<keyword evidence="3" id="KW-1185">Reference proteome</keyword>
<dbReference type="EMBL" id="JAWLKB010000076">
    <property type="protein sequence ID" value="MDV6271750.1"/>
    <property type="molecule type" value="Genomic_DNA"/>
</dbReference>
<proteinExistence type="predicted"/>